<gene>
    <name evidence="10" type="primary">fbpC</name>
    <name evidence="10" type="ORF">GCM10017161_03220</name>
</gene>
<sequence>MKPILTIKNLSVLLQDKLILQDVELSLAEGDILGLVGPSGCGKTTLLNTIAGFVEQSRGEICIDDIHIGAGSHVPPERRQVGVIFQDYALFPHKTVGQNIAFGIQKLKKSEQDYRVAELLKLLALTELSERFPHQLSGGQQQRVAIARALAVRPKLLLLDEPFSNIDARLRDELMIELRSLLKSFNMSAIFVTHNKDEVFTFADKIALLHQGSIIQTGAPKAVFEQPASWQVADFLQIGSWLKVKSVGNSLFTALGEVNCEQLTDTPDSSIELLIKPKYLKLIEAEANCIVKHITFTEQGYHYILASLDKHCALSFERLSFYSEQLLAVGEKVAIHIIAHQYQIFVRE</sequence>
<keyword evidence="3" id="KW-0410">Iron transport</keyword>
<evidence type="ECO:0000256" key="5">
    <source>
        <dbReference type="ARBA" id="ARBA00022840"/>
    </source>
</evidence>
<evidence type="ECO:0000256" key="7">
    <source>
        <dbReference type="ARBA" id="ARBA00023065"/>
    </source>
</evidence>
<keyword evidence="7" id="KW-0406">Ion transport</keyword>
<keyword evidence="6" id="KW-0408">Iron</keyword>
<dbReference type="GO" id="GO:0015697">
    <property type="term" value="P:quaternary ammonium group transport"/>
    <property type="evidence" value="ECO:0007669"/>
    <property type="project" value="UniProtKB-ARBA"/>
</dbReference>
<dbReference type="Proteomes" id="UP000623842">
    <property type="component" value="Unassembled WGS sequence"/>
</dbReference>
<dbReference type="InterPro" id="IPR003593">
    <property type="entry name" value="AAA+_ATPase"/>
</dbReference>
<evidence type="ECO:0000256" key="6">
    <source>
        <dbReference type="ARBA" id="ARBA00023004"/>
    </source>
</evidence>
<organism evidence="10 11">
    <name type="scientific">Thalassotalea marina</name>
    <dbReference type="NCBI Taxonomy" id="1673741"/>
    <lineage>
        <taxon>Bacteria</taxon>
        <taxon>Pseudomonadati</taxon>
        <taxon>Pseudomonadota</taxon>
        <taxon>Gammaproteobacteria</taxon>
        <taxon>Alteromonadales</taxon>
        <taxon>Colwelliaceae</taxon>
        <taxon>Thalassotalea</taxon>
    </lineage>
</organism>
<evidence type="ECO:0000313" key="10">
    <source>
        <dbReference type="EMBL" id="GHF79403.1"/>
    </source>
</evidence>
<dbReference type="PANTHER" id="PTHR42781">
    <property type="entry name" value="SPERMIDINE/PUTRESCINE IMPORT ATP-BINDING PROTEIN POTA"/>
    <property type="match status" value="1"/>
</dbReference>
<keyword evidence="11" id="KW-1185">Reference proteome</keyword>
<proteinExistence type="predicted"/>
<evidence type="ECO:0000256" key="4">
    <source>
        <dbReference type="ARBA" id="ARBA00022741"/>
    </source>
</evidence>
<dbReference type="GO" id="GO:0005524">
    <property type="term" value="F:ATP binding"/>
    <property type="evidence" value="ECO:0007669"/>
    <property type="project" value="UniProtKB-KW"/>
</dbReference>
<dbReference type="FunFam" id="3.40.50.300:FF:000425">
    <property type="entry name" value="Probable ABC transporter, ATP-binding subunit"/>
    <property type="match status" value="1"/>
</dbReference>
<keyword evidence="5" id="KW-0067">ATP-binding</keyword>
<dbReference type="PROSITE" id="PS00211">
    <property type="entry name" value="ABC_TRANSPORTER_1"/>
    <property type="match status" value="1"/>
</dbReference>
<evidence type="ECO:0000256" key="2">
    <source>
        <dbReference type="ARBA" id="ARBA00022475"/>
    </source>
</evidence>
<keyword evidence="1" id="KW-0813">Transport</keyword>
<dbReference type="GO" id="GO:0016887">
    <property type="term" value="F:ATP hydrolysis activity"/>
    <property type="evidence" value="ECO:0007669"/>
    <property type="project" value="InterPro"/>
</dbReference>
<accession>A0A919EHM9</accession>
<reference evidence="10" key="1">
    <citation type="journal article" date="2014" name="Int. J. Syst. Evol. Microbiol.">
        <title>Complete genome sequence of Corynebacterium casei LMG S-19264T (=DSM 44701T), isolated from a smear-ripened cheese.</title>
        <authorList>
            <consortium name="US DOE Joint Genome Institute (JGI-PGF)"/>
            <person name="Walter F."/>
            <person name="Albersmeier A."/>
            <person name="Kalinowski J."/>
            <person name="Ruckert C."/>
        </authorList>
    </citation>
    <scope>NUCLEOTIDE SEQUENCE</scope>
    <source>
        <strain evidence="10">KCTC 42731</strain>
    </source>
</reference>
<dbReference type="SMART" id="SM00382">
    <property type="entry name" value="AAA"/>
    <property type="match status" value="1"/>
</dbReference>
<dbReference type="InterPro" id="IPR003439">
    <property type="entry name" value="ABC_transporter-like_ATP-bd"/>
</dbReference>
<evidence type="ECO:0000256" key="3">
    <source>
        <dbReference type="ARBA" id="ARBA00022496"/>
    </source>
</evidence>
<dbReference type="InterPro" id="IPR015853">
    <property type="entry name" value="ABC_transpr_FbpC"/>
</dbReference>
<dbReference type="InterPro" id="IPR050093">
    <property type="entry name" value="ABC_SmlMolc_Importer"/>
</dbReference>
<dbReference type="Pfam" id="PF00005">
    <property type="entry name" value="ABC_tran"/>
    <property type="match status" value="1"/>
</dbReference>
<evidence type="ECO:0000313" key="11">
    <source>
        <dbReference type="Proteomes" id="UP000623842"/>
    </source>
</evidence>
<keyword evidence="4" id="KW-0547">Nucleotide-binding</keyword>
<reference evidence="10" key="2">
    <citation type="submission" date="2020-09" db="EMBL/GenBank/DDBJ databases">
        <authorList>
            <person name="Sun Q."/>
            <person name="Kim S."/>
        </authorList>
    </citation>
    <scope>NUCLEOTIDE SEQUENCE</scope>
    <source>
        <strain evidence="10">KCTC 42731</strain>
    </source>
</reference>
<dbReference type="CDD" id="cd03259">
    <property type="entry name" value="ABC_Carb_Solutes_like"/>
    <property type="match status" value="1"/>
</dbReference>
<dbReference type="EMBL" id="BNCK01000001">
    <property type="protein sequence ID" value="GHF79403.1"/>
    <property type="molecule type" value="Genomic_DNA"/>
</dbReference>
<dbReference type="PANTHER" id="PTHR42781:SF4">
    <property type="entry name" value="SPERMIDINE_PUTRESCINE IMPORT ATP-BINDING PROTEIN POTA"/>
    <property type="match status" value="1"/>
</dbReference>
<dbReference type="InterPro" id="IPR017871">
    <property type="entry name" value="ABC_transporter-like_CS"/>
</dbReference>
<dbReference type="AlphaFoldDB" id="A0A919EHM9"/>
<evidence type="ECO:0000259" key="9">
    <source>
        <dbReference type="PROSITE" id="PS50893"/>
    </source>
</evidence>
<evidence type="ECO:0000256" key="1">
    <source>
        <dbReference type="ARBA" id="ARBA00022448"/>
    </source>
</evidence>
<evidence type="ECO:0000256" key="8">
    <source>
        <dbReference type="ARBA" id="ARBA00023136"/>
    </source>
</evidence>
<keyword evidence="8" id="KW-0472">Membrane</keyword>
<dbReference type="InterPro" id="IPR027417">
    <property type="entry name" value="P-loop_NTPase"/>
</dbReference>
<dbReference type="GO" id="GO:0015408">
    <property type="term" value="F:ABC-type ferric iron transporter activity"/>
    <property type="evidence" value="ECO:0007669"/>
    <property type="project" value="InterPro"/>
</dbReference>
<dbReference type="Gene3D" id="3.40.50.300">
    <property type="entry name" value="P-loop containing nucleotide triphosphate hydrolases"/>
    <property type="match status" value="1"/>
</dbReference>
<dbReference type="GO" id="GO:0016020">
    <property type="term" value="C:membrane"/>
    <property type="evidence" value="ECO:0007669"/>
    <property type="project" value="InterPro"/>
</dbReference>
<dbReference type="RefSeq" id="WP_189766966.1">
    <property type="nucleotide sequence ID" value="NZ_BNCK01000001.1"/>
</dbReference>
<keyword evidence="2" id="KW-1003">Cell membrane</keyword>
<dbReference type="PROSITE" id="PS50893">
    <property type="entry name" value="ABC_TRANSPORTER_2"/>
    <property type="match status" value="1"/>
</dbReference>
<feature type="domain" description="ABC transporter" evidence="9">
    <location>
        <begin position="5"/>
        <end position="236"/>
    </location>
</feature>
<name>A0A919EHM9_9GAMM</name>
<protein>
    <submittedName>
        <fullName evidence="10">ABC transporter</fullName>
    </submittedName>
</protein>
<comment type="caution">
    <text evidence="10">The sequence shown here is derived from an EMBL/GenBank/DDBJ whole genome shotgun (WGS) entry which is preliminary data.</text>
</comment>
<dbReference type="SUPFAM" id="SSF52540">
    <property type="entry name" value="P-loop containing nucleoside triphosphate hydrolases"/>
    <property type="match status" value="1"/>
</dbReference>